<dbReference type="AlphaFoldDB" id="M9LR09"/>
<proteinExistence type="predicted"/>
<dbReference type="EMBL" id="BALG01000224">
    <property type="protein sequence ID" value="GAC43576.1"/>
    <property type="molecule type" value="Genomic_DNA"/>
</dbReference>
<evidence type="ECO:0000313" key="2">
    <source>
        <dbReference type="Proteomes" id="UP000029453"/>
    </source>
</evidence>
<comment type="caution">
    <text evidence="1">The sequence shown here is derived from an EMBL/GenBank/DDBJ whole genome shotgun (WGS) entry which is preliminary data.</text>
</comment>
<evidence type="ECO:0000313" key="1">
    <source>
        <dbReference type="EMBL" id="GAC43576.1"/>
    </source>
</evidence>
<reference evidence="1 2" key="1">
    <citation type="submission" date="2012-10" db="EMBL/GenBank/DDBJ databases">
        <title>Draft Genome Sequence of Paenibacillus popilliae ATCC 14706T.</title>
        <authorList>
            <person name="Iiyama K."/>
            <person name="Mori K."/>
            <person name="Mon H."/>
            <person name="Chieda Y."/>
            <person name="Lee J.M."/>
            <person name="Kusakabe T."/>
            <person name="Tashiro K."/>
            <person name="Asano S."/>
            <person name="Yasunaga-Aoki C."/>
            <person name="Shimizu S."/>
        </authorList>
    </citation>
    <scope>NUCLEOTIDE SEQUENCE [LARGE SCALE GENOMIC DNA]</scope>
    <source>
        <strain evidence="1 2">ATCC 14706</strain>
    </source>
</reference>
<dbReference type="Proteomes" id="UP000029453">
    <property type="component" value="Unassembled WGS sequence"/>
</dbReference>
<protein>
    <submittedName>
        <fullName evidence="1">Pyrroline-5-carboxylate reductase</fullName>
    </submittedName>
</protein>
<gene>
    <name evidence="1" type="ORF">PPOP_2959</name>
</gene>
<accession>M9LR09</accession>
<name>M9LR09_PAEPP</name>
<keyword evidence="2" id="KW-1185">Reference proteome</keyword>
<organism evidence="1 2">
    <name type="scientific">Paenibacillus popilliae ATCC 14706</name>
    <dbReference type="NCBI Taxonomy" id="1212764"/>
    <lineage>
        <taxon>Bacteria</taxon>
        <taxon>Bacillati</taxon>
        <taxon>Bacillota</taxon>
        <taxon>Bacilli</taxon>
        <taxon>Bacillales</taxon>
        <taxon>Paenibacillaceae</taxon>
        <taxon>Paenibacillus</taxon>
    </lineage>
</organism>
<sequence>MLGRLPILYDSILYRLHNAISFLRATEPNGQLSRYIGQIRQIVSPDLSKIGGGISGEITESATGRSIASRLV</sequence>